<dbReference type="EMBL" id="CP017708">
    <property type="protein sequence ID" value="WAN69663.1"/>
    <property type="molecule type" value="Genomic_DNA"/>
</dbReference>
<name>A0A9Q9UWA7_MOOP1</name>
<evidence type="ECO:0008006" key="2">
    <source>
        <dbReference type="Google" id="ProtNLM"/>
    </source>
</evidence>
<accession>A0A9Q9UWA7</accession>
<reference evidence="1" key="2">
    <citation type="submission" date="2022-10" db="EMBL/GenBank/DDBJ databases">
        <authorList>
            <person name="Ngo T.-E."/>
        </authorList>
    </citation>
    <scope>NUCLEOTIDE SEQUENCE</scope>
    <source>
        <strain evidence="1">JHB</strain>
    </source>
</reference>
<dbReference type="Pfam" id="PF05728">
    <property type="entry name" value="UPF0227"/>
    <property type="match status" value="1"/>
</dbReference>
<evidence type="ECO:0000313" key="1">
    <source>
        <dbReference type="EMBL" id="WAN69663.1"/>
    </source>
</evidence>
<dbReference type="AlphaFoldDB" id="A0A9Q9UWA7"/>
<gene>
    <name evidence="1" type="ORF">BJP36_36840</name>
</gene>
<protein>
    <recommendedName>
        <fullName evidence="2">Esterase</fullName>
    </recommendedName>
</protein>
<proteinExistence type="predicted"/>
<reference evidence="1" key="1">
    <citation type="journal article" date="2017" name="Proc. Natl. Acad. Sci. U.S.A.">
        <title>Comparative genomics uncovers the prolific and distinctive metabolic potential of the cyanobacterial genus Moorea.</title>
        <authorList>
            <person name="Leao T."/>
            <person name="Castelao G."/>
            <person name="Korobeynikov A."/>
            <person name="Monroe E.A."/>
            <person name="Podell S."/>
            <person name="Glukhov E."/>
            <person name="Allen E.E."/>
            <person name="Gerwick W.H."/>
            <person name="Gerwick L."/>
        </authorList>
    </citation>
    <scope>NUCLEOTIDE SEQUENCE</scope>
    <source>
        <strain evidence="1">JHB</strain>
    </source>
</reference>
<dbReference type="Gene3D" id="3.40.50.1820">
    <property type="entry name" value="alpha/beta hydrolase"/>
    <property type="match status" value="1"/>
</dbReference>
<dbReference type="Proteomes" id="UP000176944">
    <property type="component" value="Chromosome"/>
</dbReference>
<organism evidence="1">
    <name type="scientific">Moorena producens (strain JHB)</name>
    <dbReference type="NCBI Taxonomy" id="1454205"/>
    <lineage>
        <taxon>Bacteria</taxon>
        <taxon>Bacillati</taxon>
        <taxon>Cyanobacteriota</taxon>
        <taxon>Cyanophyceae</taxon>
        <taxon>Coleofasciculales</taxon>
        <taxon>Coleofasciculaceae</taxon>
        <taxon>Moorena</taxon>
    </lineage>
</organism>
<dbReference type="InterPro" id="IPR008886">
    <property type="entry name" value="UPF0227/Esterase_YqiA"/>
</dbReference>
<sequence>MRFFIYLHGFASSPESAKAVYLQQAFAGLNVSLTIPDRYFLATKIYQSRS</sequence>
<dbReference type="InterPro" id="IPR029058">
    <property type="entry name" value="AB_hydrolase_fold"/>
</dbReference>